<dbReference type="SMART" id="SM00769">
    <property type="entry name" value="WHy"/>
    <property type="match status" value="1"/>
</dbReference>
<dbReference type="Gene3D" id="2.60.40.1820">
    <property type="match status" value="1"/>
</dbReference>
<accession>A0ABP0TB61</accession>
<dbReference type="PANTHER" id="PTHR31459">
    <property type="match status" value="1"/>
</dbReference>
<dbReference type="EMBL" id="OZ019893">
    <property type="protein sequence ID" value="CAK9191469.1"/>
    <property type="molecule type" value="Genomic_DNA"/>
</dbReference>
<reference evidence="3 4" key="1">
    <citation type="submission" date="2024-02" db="EMBL/GenBank/DDBJ databases">
        <authorList>
            <consortium name="ELIXIR-Norway"/>
            <consortium name="Elixir Norway"/>
        </authorList>
    </citation>
    <scope>NUCLEOTIDE SEQUENCE [LARGE SCALE GENOMIC DNA]</scope>
</reference>
<evidence type="ECO:0000256" key="1">
    <source>
        <dbReference type="ARBA" id="ARBA00005960"/>
    </source>
</evidence>
<dbReference type="SUPFAM" id="SSF117070">
    <property type="entry name" value="LEA14-like"/>
    <property type="match status" value="1"/>
</dbReference>
<dbReference type="PANTHER" id="PTHR31459:SF19">
    <property type="entry name" value="DESICCATION-RELATED PROTEIN LEA14-RELATED"/>
    <property type="match status" value="1"/>
</dbReference>
<protein>
    <recommendedName>
        <fullName evidence="2">Water stress and hypersensitive response domain-containing protein</fullName>
    </recommendedName>
</protein>
<dbReference type="InterPro" id="IPR013990">
    <property type="entry name" value="WHy-dom"/>
</dbReference>
<gene>
    <name evidence="3" type="ORF">CSSPTR1EN2_LOCUS1406</name>
</gene>
<evidence type="ECO:0000313" key="4">
    <source>
        <dbReference type="Proteomes" id="UP001497512"/>
    </source>
</evidence>
<evidence type="ECO:0000313" key="3">
    <source>
        <dbReference type="EMBL" id="CAK9191469.1"/>
    </source>
</evidence>
<feature type="domain" description="Water stress and hypersensitive response" evidence="2">
    <location>
        <begin position="24"/>
        <end position="141"/>
    </location>
</feature>
<sequence length="151" mass="16688">MATFMDQAKDFVADKIAHMEKPSADLTWVQIKDVSRKAVTLKSDVTVTNPYDHDLPVVEISYRLRSNNREITSGTVGDPGSVPANANTVMEVVSDVSPSFLFNLMKDIGADWDIDYDFDVGVKLNLPIIGSFTIPLHKKGCLKLPTLSDLF</sequence>
<organism evidence="3 4">
    <name type="scientific">Sphagnum troendelagicum</name>
    <dbReference type="NCBI Taxonomy" id="128251"/>
    <lineage>
        <taxon>Eukaryota</taxon>
        <taxon>Viridiplantae</taxon>
        <taxon>Streptophyta</taxon>
        <taxon>Embryophyta</taxon>
        <taxon>Bryophyta</taxon>
        <taxon>Sphagnophytina</taxon>
        <taxon>Sphagnopsida</taxon>
        <taxon>Sphagnales</taxon>
        <taxon>Sphagnaceae</taxon>
        <taxon>Sphagnum</taxon>
    </lineage>
</organism>
<keyword evidence="4" id="KW-1185">Reference proteome</keyword>
<dbReference type="Proteomes" id="UP001497512">
    <property type="component" value="Chromosome 1"/>
</dbReference>
<proteinExistence type="inferred from homology"/>
<evidence type="ECO:0000259" key="2">
    <source>
        <dbReference type="SMART" id="SM00769"/>
    </source>
</evidence>
<name>A0ABP0TB61_9BRYO</name>
<dbReference type="InterPro" id="IPR045043">
    <property type="entry name" value="Lea14-like"/>
</dbReference>
<dbReference type="InterPro" id="IPR004864">
    <property type="entry name" value="LEA_2"/>
</dbReference>
<dbReference type="Pfam" id="PF03168">
    <property type="entry name" value="LEA_2"/>
    <property type="match status" value="1"/>
</dbReference>
<comment type="similarity">
    <text evidence="1">Belongs to the LEA type 2 family.</text>
</comment>